<comment type="caution">
    <text evidence="4">The sequence shown here is derived from an EMBL/GenBank/DDBJ whole genome shotgun (WGS) entry which is preliminary data.</text>
</comment>
<keyword evidence="5" id="KW-1185">Reference proteome</keyword>
<dbReference type="InterPro" id="IPR002559">
    <property type="entry name" value="Transposase_11"/>
</dbReference>
<dbReference type="PATRIC" id="fig|45074.5.peg.1079"/>
<keyword evidence="1" id="KW-0472">Membrane</keyword>
<evidence type="ECO:0000259" key="2">
    <source>
        <dbReference type="Pfam" id="PF01609"/>
    </source>
</evidence>
<keyword evidence="1" id="KW-1133">Transmembrane helix</keyword>
<reference evidence="4 5" key="1">
    <citation type="submission" date="2015-11" db="EMBL/GenBank/DDBJ databases">
        <title>Genomic analysis of 38 Legionella species identifies large and diverse effector repertoires.</title>
        <authorList>
            <person name="Burstein D."/>
            <person name="Amaro F."/>
            <person name="Zusman T."/>
            <person name="Lifshitz Z."/>
            <person name="Cohen O."/>
            <person name="Gilbert J.A."/>
            <person name="Pupko T."/>
            <person name="Shuman H.A."/>
            <person name="Segal G."/>
        </authorList>
    </citation>
    <scope>NUCLEOTIDE SEQUENCE [LARGE SCALE GENOMIC DNA]</scope>
    <source>
        <strain evidence="4 5">SC-63-C7</strain>
    </source>
</reference>
<dbReference type="GO" id="GO:0006313">
    <property type="term" value="P:DNA transposition"/>
    <property type="evidence" value="ECO:0007669"/>
    <property type="project" value="InterPro"/>
</dbReference>
<dbReference type="PANTHER" id="PTHR30298">
    <property type="entry name" value="H REPEAT-ASSOCIATED PREDICTED TRANSPOSASE"/>
    <property type="match status" value="1"/>
</dbReference>
<dbReference type="AlphaFoldDB" id="A0A0W0Z391"/>
<protein>
    <submittedName>
        <fullName evidence="4">Transposase IS4 family protein</fullName>
    </submittedName>
</protein>
<feature type="transmembrane region" description="Helical" evidence="1">
    <location>
        <begin position="33"/>
        <end position="53"/>
    </location>
</feature>
<evidence type="ECO:0000256" key="1">
    <source>
        <dbReference type="SAM" id="Phobius"/>
    </source>
</evidence>
<dbReference type="EMBL" id="LNYU01000024">
    <property type="protein sequence ID" value="KTD63584.1"/>
    <property type="molecule type" value="Genomic_DNA"/>
</dbReference>
<dbReference type="GO" id="GO:0004803">
    <property type="term" value="F:transposase activity"/>
    <property type="evidence" value="ECO:0007669"/>
    <property type="project" value="InterPro"/>
</dbReference>
<dbReference type="InterPro" id="IPR051698">
    <property type="entry name" value="Transposase_11-like"/>
</dbReference>
<dbReference type="Pfam" id="PF01609">
    <property type="entry name" value="DDE_Tnp_1"/>
    <property type="match status" value="1"/>
</dbReference>
<evidence type="ECO:0000313" key="4">
    <source>
        <dbReference type="EMBL" id="KTD63584.1"/>
    </source>
</evidence>
<name>A0A0W0Z391_9GAMM</name>
<dbReference type="InterPro" id="IPR032806">
    <property type="entry name" value="YbfD_N"/>
</dbReference>
<dbReference type="STRING" id="45074.Lsan_1017"/>
<dbReference type="PANTHER" id="PTHR30298:SF0">
    <property type="entry name" value="PROTEIN YBFL-RELATED"/>
    <property type="match status" value="1"/>
</dbReference>
<organism evidence="4 5">
    <name type="scientific">Legionella santicrucis</name>
    <dbReference type="NCBI Taxonomy" id="45074"/>
    <lineage>
        <taxon>Bacteria</taxon>
        <taxon>Pseudomonadati</taxon>
        <taxon>Pseudomonadota</taxon>
        <taxon>Gammaproteobacteria</taxon>
        <taxon>Legionellales</taxon>
        <taxon>Legionellaceae</taxon>
        <taxon>Legionella</taxon>
    </lineage>
</organism>
<dbReference type="Pfam" id="PF13808">
    <property type="entry name" value="DDE_Tnp_1_assoc"/>
    <property type="match status" value="1"/>
</dbReference>
<feature type="domain" description="H repeat-associated protein N-terminal" evidence="3">
    <location>
        <begin position="17"/>
        <end position="103"/>
    </location>
</feature>
<dbReference type="GO" id="GO:0003677">
    <property type="term" value="F:DNA binding"/>
    <property type="evidence" value="ECO:0007669"/>
    <property type="project" value="InterPro"/>
</dbReference>
<dbReference type="NCBIfam" id="NF033564">
    <property type="entry name" value="transpos_ISAs1"/>
    <property type="match status" value="1"/>
</dbReference>
<evidence type="ECO:0000313" key="5">
    <source>
        <dbReference type="Proteomes" id="UP000054703"/>
    </source>
</evidence>
<evidence type="ECO:0000259" key="3">
    <source>
        <dbReference type="Pfam" id="PF13808"/>
    </source>
</evidence>
<gene>
    <name evidence="4" type="ORF">Lsan_1017</name>
</gene>
<dbReference type="Proteomes" id="UP000054703">
    <property type="component" value="Unassembled WGS sequence"/>
</dbReference>
<feature type="domain" description="Transposase IS4-like" evidence="2">
    <location>
        <begin position="112"/>
        <end position="334"/>
    </location>
</feature>
<proteinExistence type="predicted"/>
<accession>A0A0W0Z391</accession>
<keyword evidence="1" id="KW-0812">Transmembrane</keyword>
<sequence>MVLESTRQFGKNQYLFHCFLSINDPRVGGRCTYSLLSILVIVLCGLICGCNGWKAMEVFAKSRKRWLSQFIDLSEGVPSHQTLGRVFSLIEPLEFERCIREWVEAISLLFVDDVIAIDGKTSRGSSHQRGNKKASHLLNAFSPRLSATLGSIATPDKSNEIKGIPILLKALNIKDKIITIDAMGTQKGIANLIRLKQAHYVLALKKNHEQLHKRVDSLFAKADELNYKAMVYQQSESRNYDHSRIEERTYTLLPAMYLPGYRQQWKDLSVYIRVESIRHLPTGNIERATRYYITSLPYKKHQTIQQAIRQHWQIENGLHYKLDVGMNEDQCPIYRGYADRNLSIMRKIVLKLLEDDQSSQKGIALKRLKAALSTKYLRKVIGF</sequence>
<dbReference type="InterPro" id="IPR047647">
    <property type="entry name" value="ISAs1_transpos"/>
</dbReference>